<dbReference type="InterPro" id="IPR036396">
    <property type="entry name" value="Cyt_P450_sf"/>
</dbReference>
<dbReference type="EMBL" id="JAVDYI010000001">
    <property type="protein sequence ID" value="MDR7359251.1"/>
    <property type="molecule type" value="Genomic_DNA"/>
</dbReference>
<dbReference type="Proteomes" id="UP001183817">
    <property type="component" value="Unassembled WGS sequence"/>
</dbReference>
<accession>A0ABU2BKT2</accession>
<organism evidence="2 3">
    <name type="scientific">Paeniglutamicibacter sulfureus</name>
    <dbReference type="NCBI Taxonomy" id="43666"/>
    <lineage>
        <taxon>Bacteria</taxon>
        <taxon>Bacillati</taxon>
        <taxon>Actinomycetota</taxon>
        <taxon>Actinomycetes</taxon>
        <taxon>Micrococcales</taxon>
        <taxon>Micrococcaceae</taxon>
        <taxon>Paeniglutamicibacter</taxon>
    </lineage>
</organism>
<dbReference type="PANTHER" id="PTHR46696">
    <property type="entry name" value="P450, PUTATIVE (EUROFUNG)-RELATED"/>
    <property type="match status" value="1"/>
</dbReference>
<evidence type="ECO:0000313" key="3">
    <source>
        <dbReference type="Proteomes" id="UP001183817"/>
    </source>
</evidence>
<evidence type="ECO:0000256" key="1">
    <source>
        <dbReference type="ARBA" id="ARBA00010617"/>
    </source>
</evidence>
<evidence type="ECO:0000313" key="2">
    <source>
        <dbReference type="EMBL" id="MDR7359251.1"/>
    </source>
</evidence>
<gene>
    <name evidence="2" type="ORF">J2S64_002942</name>
</gene>
<dbReference type="RefSeq" id="WP_310291640.1">
    <property type="nucleotide sequence ID" value="NZ_BAAAWO010000001.1"/>
</dbReference>
<dbReference type="SUPFAM" id="SSF48264">
    <property type="entry name" value="Cytochrome P450"/>
    <property type="match status" value="1"/>
</dbReference>
<dbReference type="PRINTS" id="PR00359">
    <property type="entry name" value="BP450"/>
</dbReference>
<reference evidence="2 3" key="1">
    <citation type="submission" date="2023-07" db="EMBL/GenBank/DDBJ databases">
        <title>Sequencing the genomes of 1000 actinobacteria strains.</title>
        <authorList>
            <person name="Klenk H.-P."/>
        </authorList>
    </citation>
    <scope>NUCLEOTIDE SEQUENCE [LARGE SCALE GENOMIC DNA]</scope>
    <source>
        <strain evidence="2 3">DSM 20167</strain>
    </source>
</reference>
<proteinExistence type="inferred from homology"/>
<name>A0ABU2BKT2_9MICC</name>
<dbReference type="PROSITE" id="PS00086">
    <property type="entry name" value="CYTOCHROME_P450"/>
    <property type="match status" value="1"/>
</dbReference>
<keyword evidence="3" id="KW-1185">Reference proteome</keyword>
<sequence length="390" mass="41655">MSCPFASPAATLGELAPLAGPLPDAYPVEVNRRYCSIEDPALVRRILLRPEVFTPDNALDTAIDLEPAALRILAAARFSLPPVLASASGSDHLAVRRVVARFFSPAKVAAQAGPIKERVAAICAGLAEEYRGGASIDLAQRLAAVIPPEVMHRLTGVPIPPAEDLKAWSQDSLELFWGWPDAKRQLELAASAAGFHAWLETSVAEAVARDDGNLYAALHHSGVDSARIRSLGYFLTIAGQETTAMLIATALRTALHEDRWTQCADSEKSAADLVGHVLAQASSVPTWRRRVAADIELDGHRFAEGEHLVLRLSGGVLGEANDDSLAFGFGIHRCLGAGLARMETEVVLGAAARALPDLRPAGDEPNWMHLLSFQAPRTVWTALGAREAMA</sequence>
<dbReference type="InterPro" id="IPR017972">
    <property type="entry name" value="Cyt_P450_CS"/>
</dbReference>
<dbReference type="PANTHER" id="PTHR46696:SF1">
    <property type="entry name" value="CYTOCHROME P450 YJIB-RELATED"/>
    <property type="match status" value="1"/>
</dbReference>
<comment type="similarity">
    <text evidence="1">Belongs to the cytochrome P450 family.</text>
</comment>
<comment type="caution">
    <text evidence="2">The sequence shown here is derived from an EMBL/GenBank/DDBJ whole genome shotgun (WGS) entry which is preliminary data.</text>
</comment>
<dbReference type="Gene3D" id="1.10.630.10">
    <property type="entry name" value="Cytochrome P450"/>
    <property type="match status" value="1"/>
</dbReference>
<protein>
    <submittedName>
        <fullName evidence="2">Cytochrome P450</fullName>
    </submittedName>
</protein>
<dbReference type="InterPro" id="IPR002397">
    <property type="entry name" value="Cyt_P450_B"/>
</dbReference>